<name>A0A7W9SG58_9FIRM</name>
<dbReference type="Proteomes" id="UP000522163">
    <property type="component" value="Unassembled WGS sequence"/>
</dbReference>
<organism evidence="3 5">
    <name type="scientific">Oribacterium sinus</name>
    <dbReference type="NCBI Taxonomy" id="237576"/>
    <lineage>
        <taxon>Bacteria</taxon>
        <taxon>Bacillati</taxon>
        <taxon>Bacillota</taxon>
        <taxon>Clostridia</taxon>
        <taxon>Lachnospirales</taxon>
        <taxon>Lachnospiraceae</taxon>
        <taxon>Oribacterium</taxon>
    </lineage>
</organism>
<evidence type="ECO:0000259" key="2">
    <source>
        <dbReference type="Pfam" id="PF04892"/>
    </source>
</evidence>
<protein>
    <submittedName>
        <fullName evidence="3">Glycopeptide antibiotics resistance protein</fullName>
    </submittedName>
    <submittedName>
        <fullName evidence="4">VanZ family protein</fullName>
    </submittedName>
</protein>
<gene>
    <name evidence="3" type="ORF">HNQ46_001512</name>
    <name evidence="4" type="ORF">HXM90_02800</name>
</gene>
<dbReference type="GeneID" id="85015055"/>
<dbReference type="InterPro" id="IPR053150">
    <property type="entry name" value="Teicoplanin_resist-assoc"/>
</dbReference>
<dbReference type="InterPro" id="IPR006976">
    <property type="entry name" value="VanZ-like"/>
</dbReference>
<evidence type="ECO:0000313" key="3">
    <source>
        <dbReference type="EMBL" id="MBB6041529.1"/>
    </source>
</evidence>
<evidence type="ECO:0000313" key="4">
    <source>
        <dbReference type="EMBL" id="MBF1272343.1"/>
    </source>
</evidence>
<dbReference type="Pfam" id="PF04892">
    <property type="entry name" value="VanZ"/>
    <property type="match status" value="1"/>
</dbReference>
<dbReference type="AlphaFoldDB" id="A0A7W9SG58"/>
<feature type="transmembrane region" description="Helical" evidence="1">
    <location>
        <begin position="97"/>
        <end position="117"/>
    </location>
</feature>
<dbReference type="Proteomes" id="UP000775770">
    <property type="component" value="Unassembled WGS sequence"/>
</dbReference>
<keyword evidence="1" id="KW-0812">Transmembrane</keyword>
<comment type="caution">
    <text evidence="3">The sequence shown here is derived from an EMBL/GenBank/DDBJ whole genome shotgun (WGS) entry which is preliminary data.</text>
</comment>
<dbReference type="PANTHER" id="PTHR36834">
    <property type="entry name" value="MEMBRANE PROTEIN-RELATED"/>
    <property type="match status" value="1"/>
</dbReference>
<evidence type="ECO:0000256" key="1">
    <source>
        <dbReference type="SAM" id="Phobius"/>
    </source>
</evidence>
<reference evidence="4" key="1">
    <citation type="submission" date="2020-04" db="EMBL/GenBank/DDBJ databases">
        <title>Deep metagenomics examines the oral microbiome during advanced dental caries in children, revealing novel taxa and co-occurrences with host molecules.</title>
        <authorList>
            <person name="Baker J.L."/>
            <person name="Morton J.T."/>
            <person name="Dinis M."/>
            <person name="Alvarez R."/>
            <person name="Tran N.C."/>
            <person name="Knight R."/>
            <person name="Edlund A."/>
        </authorList>
    </citation>
    <scope>NUCLEOTIDE SEQUENCE</scope>
    <source>
        <strain evidence="4">JCVI_38_bin.19</strain>
    </source>
</reference>
<evidence type="ECO:0000313" key="5">
    <source>
        <dbReference type="Proteomes" id="UP000522163"/>
    </source>
</evidence>
<reference evidence="3 5" key="2">
    <citation type="submission" date="2020-08" db="EMBL/GenBank/DDBJ databases">
        <title>Genomic Encyclopedia of Type Strains, Phase IV (KMG-IV): sequencing the most valuable type-strain genomes for metagenomic binning, comparative biology and taxonomic classification.</title>
        <authorList>
            <person name="Goeker M."/>
        </authorList>
    </citation>
    <scope>NUCLEOTIDE SEQUENCE [LARGE SCALE GENOMIC DNA]</scope>
    <source>
        <strain evidence="3 5">DSM 17245</strain>
    </source>
</reference>
<dbReference type="RefSeq" id="WP_183684132.1">
    <property type="nucleotide sequence ID" value="NZ_CAUQUA010000013.1"/>
</dbReference>
<feature type="transmembrane region" description="Helical" evidence="1">
    <location>
        <begin position="129"/>
        <end position="146"/>
    </location>
</feature>
<accession>A0A7W9SG58</accession>
<feature type="transmembrane region" description="Helical" evidence="1">
    <location>
        <begin position="73"/>
        <end position="90"/>
    </location>
</feature>
<keyword evidence="1" id="KW-0472">Membrane</keyword>
<dbReference type="PANTHER" id="PTHR36834:SF1">
    <property type="entry name" value="INTEGRAL MEMBRANE PROTEIN"/>
    <property type="match status" value="1"/>
</dbReference>
<keyword evidence="1" id="KW-1133">Transmembrane helix</keyword>
<dbReference type="EMBL" id="JACHHH010000007">
    <property type="protein sequence ID" value="MBB6041529.1"/>
    <property type="molecule type" value="Genomic_DNA"/>
</dbReference>
<feature type="transmembrane region" description="Helical" evidence="1">
    <location>
        <begin position="12"/>
        <end position="31"/>
    </location>
</feature>
<feature type="domain" description="VanZ-like" evidence="2">
    <location>
        <begin position="17"/>
        <end position="146"/>
    </location>
</feature>
<dbReference type="EMBL" id="JABZRA010000024">
    <property type="protein sequence ID" value="MBF1272343.1"/>
    <property type="molecule type" value="Genomic_DNA"/>
</dbReference>
<proteinExistence type="predicted"/>
<sequence>MHRKEMTKNRWLGVFFFCLYLIFLFYVLFFSELKGRGFMNRAEFSYNMEPFKEIFRFLFYWKQIGLAHALENLLGNIIGFCPLGFLLPSFSKRCRMYWYNTVMSGYLLSFGVEAIQLIFRAGSCDVDDIILNTLGTALGYVLFRLIQRERRRRKWKERSVLATSEKNGQREAWEP</sequence>